<feature type="region of interest" description="Disordered" evidence="13">
    <location>
        <begin position="345"/>
        <end position="429"/>
    </location>
</feature>
<dbReference type="NCBIfam" id="NF004776">
    <property type="entry name" value="PRK06116.1"/>
    <property type="match status" value="1"/>
</dbReference>
<comment type="similarity">
    <text evidence="2 11">Belongs to the class-I pyridine nucleotide-disulfide oxidoreductase family.</text>
</comment>
<feature type="domain" description="TAZ-type" evidence="14">
    <location>
        <begin position="454"/>
        <end position="551"/>
    </location>
</feature>
<feature type="region of interest" description="Disordered" evidence="13">
    <location>
        <begin position="563"/>
        <end position="637"/>
    </location>
</feature>
<keyword evidence="4" id="KW-0479">Metal-binding</keyword>
<organism evidence="15 17">
    <name type="scientific">Phytophthora fragariae</name>
    <dbReference type="NCBI Taxonomy" id="53985"/>
    <lineage>
        <taxon>Eukaryota</taxon>
        <taxon>Sar</taxon>
        <taxon>Stramenopiles</taxon>
        <taxon>Oomycota</taxon>
        <taxon>Peronosporomycetes</taxon>
        <taxon>Peronosporales</taxon>
        <taxon>Peronosporaceae</taxon>
        <taxon>Phytophthora</taxon>
    </lineage>
</organism>
<evidence type="ECO:0000256" key="2">
    <source>
        <dbReference type="ARBA" id="ARBA00007532"/>
    </source>
</evidence>
<evidence type="ECO:0000256" key="12">
    <source>
        <dbReference type="RuleBase" id="RU365016"/>
    </source>
</evidence>
<dbReference type="NCBIfam" id="TIGR01421">
    <property type="entry name" value="gluta_reduc_1"/>
    <property type="match status" value="1"/>
</dbReference>
<dbReference type="PROSITE" id="PS00076">
    <property type="entry name" value="PYRIDINE_REDOX_1"/>
    <property type="match status" value="1"/>
</dbReference>
<comment type="caution">
    <text evidence="15">The sequence shown here is derived from an EMBL/GenBank/DDBJ whole genome shotgun (WGS) entry which is preliminary data.</text>
</comment>
<feature type="compositionally biased region" description="Polar residues" evidence="13">
    <location>
        <begin position="789"/>
        <end position="799"/>
    </location>
</feature>
<protein>
    <recommendedName>
        <fullName evidence="12">Glutathione reductase</fullName>
        <ecNumber evidence="12">1.8.1.7</ecNumber>
    </recommendedName>
</protein>
<keyword evidence="12" id="KW-0963">Cytoplasm</keyword>
<dbReference type="GO" id="GO:0008270">
    <property type="term" value="F:zinc ion binding"/>
    <property type="evidence" value="ECO:0007669"/>
    <property type="project" value="UniProtKB-KW"/>
</dbReference>
<evidence type="ECO:0000313" key="16">
    <source>
        <dbReference type="EMBL" id="KAE9309576.1"/>
    </source>
</evidence>
<feature type="compositionally biased region" description="Low complexity" evidence="13">
    <location>
        <begin position="575"/>
        <end position="586"/>
    </location>
</feature>
<keyword evidence="12" id="KW-0521">NADP</keyword>
<dbReference type="GO" id="GO:0005739">
    <property type="term" value="C:mitochondrion"/>
    <property type="evidence" value="ECO:0007669"/>
    <property type="project" value="TreeGrafter"/>
</dbReference>
<keyword evidence="10 11" id="KW-0676">Redox-active center</keyword>
<evidence type="ECO:0000256" key="1">
    <source>
        <dbReference type="ARBA" id="ARBA00001974"/>
    </source>
</evidence>
<evidence type="ECO:0000256" key="10">
    <source>
        <dbReference type="ARBA" id="ARBA00023284"/>
    </source>
</evidence>
<proteinExistence type="inferred from homology"/>
<comment type="function">
    <text evidence="12">Catalyzes the reduction of glutathione disulfide (GSSG) to reduced glutathione (GSH). Constitutes the major mechanism to maintain a high GSH:GSSG ratio in the cytosol.</text>
</comment>
<dbReference type="FunFam" id="3.50.50.60:FF:000306">
    <property type="entry name" value="Glutathione reductase"/>
    <property type="match status" value="1"/>
</dbReference>
<sequence>MMAWPEEPQQRNGSSNGGGGDWSDAELLESANFYPTDGGDERAQHGANNFLSASQGVAQAGLTYSASCPSFSGLDDADDLMGSAGAGNGLMSFHFGSQEPLMDGLGPAGDSPFPGDKSYDMLLQFQQDYQDASQRQFPHQQVMGQPMHMMQQQQPMAGARRGFHGSQSFTSLSSMESEYNRMNANSKRKKGSERWMKLQRHKSFDSTTPISEPFNFDPNAAFGVGLSSSNPTPDQLLQEPPDSDMIGFSIDEFSMQAEDPNWPPVAYGSAPGAIGGNYMQQAHQKRHQQQQQQPLQQASMQSINDASCDNSVSSSAEVEPVSELDMLLSENERANLFDAIRDFESPGATIDPIDAQPSPEQPPQQPNQMPPPIETKEQSGTPLIGRKKTTASPPLYPGPHMKSPHGAPRQLSLDSSSSAPPAGMPPSGCVPMRTRLHQILVHSVQNSDAGSSLSSYERNYLMQSSLFFPAKAPETAGSLWLLLHAAQCDSGCEIAGCSVMRRVLNHCLGCELVVGKCKQPCNDAKAMLLHYGSCNSKGSMHGRSCSVCWNLLEIDYSHQALSNGGRSSGQTPMNTPSSFVSTSPSPHRGTPPLVRMPMSPGLGGSPAYRSPSRRSTSSSGSSTKHVPIQPNPLPTASNPMGLMGTLPPHFGYSLSLYLEQTSAPFRAEVKSRVEKRVTAAAGQDLLQHMQKKTRLRSLDDLRSEARTIVLGEMERELHLHMQAYNWATSTAGGSLPEGASQLPPYLLNFSVAGFGAFQAQQAAFQAAVASGSSLPPAAPSTSPPLGAQRFQSASVNSRLAPSGSPPKVPARDKCRCQFKMLRTKLTSHAPRLARALSAPRALQTEYDYLVIGAGSGGMASARRAASYPGTRVAVVEQARLGGTCVNVGCVPKKLMFIAADMSHKLHHDFLHYGFEDEESGGHLGQRTHFDWPKLKARRDAYVLRLNGIYERNLANSKVDLIRGSAKFNEMENVEVDGKEILAKNVMIAVGGKPLIPDIPGKELCIDSDGFFELETLPKKVAVVGAGYIAVELAGVLNALGSDTSIFCRKEGVLRSFDDIVRTTLEDAMAKDGVHLQPHSNIARVEEADDGTKTLVMTDSSEYSGYDVVIYAAGRVPLTANLQLDKAGVTTDKNGFIQVNEFQKTSNSKVLAVGDACGTPALTPVAIAAGRRLSDRLFGGMEGAKISYENIPTVVFSHPPIGTIGLTEEQARRKYGDDQVKVYTSRFVNMYYGLINEVDETTGEPKDKPKTAMKLVCAGQEEKVVGLHMIGMAADEILQGFGVAVKTGATKADFDDCIAIHPTAGEELVTLAPWGLSGRG</sequence>
<dbReference type="InterPro" id="IPR036188">
    <property type="entry name" value="FAD/NAD-bd_sf"/>
</dbReference>
<keyword evidence="3 11" id="KW-0285">Flavoprotein</keyword>
<dbReference type="GO" id="GO:0050661">
    <property type="term" value="F:NADP binding"/>
    <property type="evidence" value="ECO:0007669"/>
    <property type="project" value="InterPro"/>
</dbReference>
<feature type="compositionally biased region" description="Polar residues" evidence="13">
    <location>
        <begin position="563"/>
        <end position="574"/>
    </location>
</feature>
<comment type="subcellular location">
    <subcellularLocation>
        <location evidence="12">Cytoplasm</location>
    </subcellularLocation>
</comment>
<feature type="region of interest" description="Disordered" evidence="13">
    <location>
        <begin position="1"/>
        <end position="47"/>
    </location>
</feature>
<evidence type="ECO:0000256" key="11">
    <source>
        <dbReference type="RuleBase" id="RU003691"/>
    </source>
</evidence>
<dbReference type="Pfam" id="PF02852">
    <property type="entry name" value="Pyr_redox_dim"/>
    <property type="match status" value="1"/>
</dbReference>
<feature type="region of interest" description="Disordered" evidence="13">
    <location>
        <begin position="771"/>
        <end position="810"/>
    </location>
</feature>
<evidence type="ECO:0000259" key="14">
    <source>
        <dbReference type="PROSITE" id="PS50134"/>
    </source>
</evidence>
<evidence type="ECO:0000313" key="15">
    <source>
        <dbReference type="EMBL" id="KAE8937882.1"/>
    </source>
</evidence>
<keyword evidence="8 11" id="KW-0560">Oxidoreductase</keyword>
<feature type="compositionally biased region" description="Low complexity" evidence="13">
    <location>
        <begin position="289"/>
        <end position="302"/>
    </location>
</feature>
<dbReference type="Gene3D" id="3.50.50.60">
    <property type="entry name" value="FAD/NAD(P)-binding domain"/>
    <property type="match status" value="2"/>
</dbReference>
<feature type="compositionally biased region" description="Low complexity" evidence="13">
    <location>
        <begin position="411"/>
        <end position="427"/>
    </location>
</feature>
<dbReference type="InterPro" id="IPR035898">
    <property type="entry name" value="TAZ_dom_sf"/>
</dbReference>
<dbReference type="EC" id="1.8.1.7" evidence="12"/>
<evidence type="ECO:0000256" key="4">
    <source>
        <dbReference type="ARBA" id="ARBA00022723"/>
    </source>
</evidence>
<dbReference type="GO" id="GO:0006749">
    <property type="term" value="P:glutathione metabolic process"/>
    <property type="evidence" value="ECO:0007669"/>
    <property type="project" value="InterPro"/>
</dbReference>
<evidence type="ECO:0000256" key="5">
    <source>
        <dbReference type="ARBA" id="ARBA00022771"/>
    </source>
</evidence>
<dbReference type="Gene3D" id="1.20.1020.10">
    <property type="entry name" value="TAZ domain"/>
    <property type="match status" value="1"/>
</dbReference>
<reference evidence="17 18" key="1">
    <citation type="submission" date="2018-08" db="EMBL/GenBank/DDBJ databases">
        <title>Genomic investigation of the strawberry pathogen Phytophthora fragariae indicates pathogenicity is determined by transcriptional variation in three key races.</title>
        <authorList>
            <person name="Adams T.M."/>
            <person name="Armitage A.D."/>
            <person name="Sobczyk M.K."/>
            <person name="Bates H.J."/>
            <person name="Dunwell J.M."/>
            <person name="Nellist C.F."/>
            <person name="Harrison R.J."/>
        </authorList>
    </citation>
    <scope>NUCLEOTIDE SEQUENCE [LARGE SCALE GENOMIC DNA]</scope>
    <source>
        <strain evidence="16 18">A4</strain>
        <strain evidence="15 17">NOV-9</strain>
    </source>
</reference>
<evidence type="ECO:0000313" key="18">
    <source>
        <dbReference type="Proteomes" id="UP000437068"/>
    </source>
</evidence>
<accession>A0A6A3EWV5</accession>
<dbReference type="GO" id="GO:0045454">
    <property type="term" value="P:cell redox homeostasis"/>
    <property type="evidence" value="ECO:0007669"/>
    <property type="project" value="InterPro"/>
</dbReference>
<dbReference type="Gene3D" id="3.30.390.30">
    <property type="match status" value="1"/>
</dbReference>
<gene>
    <name evidence="16" type="ORF">PF001_g10608</name>
    <name evidence="15" type="ORF">PF009_g12216</name>
</gene>
<dbReference type="Proteomes" id="UP000429523">
    <property type="component" value="Unassembled WGS sequence"/>
</dbReference>
<keyword evidence="6 11" id="KW-0274">FAD</keyword>
<evidence type="ECO:0000256" key="9">
    <source>
        <dbReference type="ARBA" id="ARBA00023157"/>
    </source>
</evidence>
<comment type="catalytic activity">
    <reaction evidence="12">
        <text>2 glutathione + NADP(+) = glutathione disulfide + NADPH + H(+)</text>
        <dbReference type="Rhea" id="RHEA:11740"/>
        <dbReference type="ChEBI" id="CHEBI:15378"/>
        <dbReference type="ChEBI" id="CHEBI:57783"/>
        <dbReference type="ChEBI" id="CHEBI:57925"/>
        <dbReference type="ChEBI" id="CHEBI:58297"/>
        <dbReference type="ChEBI" id="CHEBI:58349"/>
        <dbReference type="EC" id="1.8.1.7"/>
    </reaction>
</comment>
<dbReference type="GO" id="GO:0050660">
    <property type="term" value="F:flavin adenine dinucleotide binding"/>
    <property type="evidence" value="ECO:0007669"/>
    <property type="project" value="InterPro"/>
</dbReference>
<dbReference type="SUPFAM" id="SSF51905">
    <property type="entry name" value="FAD/NAD(P)-binding domain"/>
    <property type="match status" value="1"/>
</dbReference>
<keyword evidence="7" id="KW-0862">Zinc</keyword>
<dbReference type="SUPFAM" id="SSF57933">
    <property type="entry name" value="TAZ domain"/>
    <property type="match status" value="1"/>
</dbReference>
<dbReference type="SUPFAM" id="SSF55424">
    <property type="entry name" value="FAD/NAD-linked reductases, dimerisation (C-terminal) domain"/>
    <property type="match status" value="1"/>
</dbReference>
<dbReference type="InterPro" id="IPR000197">
    <property type="entry name" value="Znf_TAZ"/>
</dbReference>
<dbReference type="PANTHER" id="PTHR42737">
    <property type="entry name" value="GLUTATHIONE REDUCTASE"/>
    <property type="match status" value="1"/>
</dbReference>
<evidence type="ECO:0000256" key="8">
    <source>
        <dbReference type="ARBA" id="ARBA00023002"/>
    </source>
</evidence>
<dbReference type="GO" id="GO:0005829">
    <property type="term" value="C:cytosol"/>
    <property type="evidence" value="ECO:0007669"/>
    <property type="project" value="TreeGrafter"/>
</dbReference>
<feature type="region of interest" description="Disordered" evidence="13">
    <location>
        <begin position="267"/>
        <end position="317"/>
    </location>
</feature>
<dbReference type="GO" id="GO:0034599">
    <property type="term" value="P:cellular response to oxidative stress"/>
    <property type="evidence" value="ECO:0007669"/>
    <property type="project" value="TreeGrafter"/>
</dbReference>
<dbReference type="PRINTS" id="PR00368">
    <property type="entry name" value="FADPNR"/>
</dbReference>
<feature type="compositionally biased region" description="Pro residues" evidence="13">
    <location>
        <begin position="359"/>
        <end position="373"/>
    </location>
</feature>
<keyword evidence="5" id="KW-0863">Zinc-finger</keyword>
<dbReference type="InterPro" id="IPR046952">
    <property type="entry name" value="GSHR/TRXR-like"/>
</dbReference>
<dbReference type="Pfam" id="PF07992">
    <property type="entry name" value="Pyr_redox_2"/>
    <property type="match status" value="1"/>
</dbReference>
<comment type="cofactor">
    <cofactor evidence="1 12">
        <name>FAD</name>
        <dbReference type="ChEBI" id="CHEBI:57692"/>
    </cofactor>
</comment>
<evidence type="ECO:0000256" key="3">
    <source>
        <dbReference type="ARBA" id="ARBA00022630"/>
    </source>
</evidence>
<dbReference type="InterPro" id="IPR006322">
    <property type="entry name" value="Glutathione_Rdtase_euk/bac"/>
</dbReference>
<dbReference type="Proteomes" id="UP000437068">
    <property type="component" value="Unassembled WGS sequence"/>
</dbReference>
<dbReference type="PRINTS" id="PR00411">
    <property type="entry name" value="PNDRDTASEI"/>
</dbReference>
<dbReference type="PROSITE" id="PS50134">
    <property type="entry name" value="ZF_TAZ"/>
    <property type="match status" value="1"/>
</dbReference>
<dbReference type="InterPro" id="IPR012999">
    <property type="entry name" value="Pyr_OxRdtase_I_AS"/>
</dbReference>
<dbReference type="InterPro" id="IPR023753">
    <property type="entry name" value="FAD/NAD-binding_dom"/>
</dbReference>
<dbReference type="EMBL" id="QXGF01000603">
    <property type="protein sequence ID" value="KAE8937882.1"/>
    <property type="molecule type" value="Genomic_DNA"/>
</dbReference>
<dbReference type="InterPro" id="IPR004099">
    <property type="entry name" value="Pyr_nucl-diS_OxRdtase_dimer"/>
</dbReference>
<keyword evidence="9" id="KW-1015">Disulfide bond</keyword>
<feature type="compositionally biased region" description="Low complexity" evidence="13">
    <location>
        <begin position="605"/>
        <end position="623"/>
    </location>
</feature>
<dbReference type="InterPro" id="IPR016156">
    <property type="entry name" value="FAD/NAD-linked_Rdtase_dimer_sf"/>
</dbReference>
<name>A0A6A3EWV5_9STRA</name>
<dbReference type="Pfam" id="PF02135">
    <property type="entry name" value="zf-TAZ"/>
    <property type="match status" value="1"/>
</dbReference>
<evidence type="ECO:0000256" key="13">
    <source>
        <dbReference type="SAM" id="MobiDB-lite"/>
    </source>
</evidence>
<evidence type="ECO:0000313" key="17">
    <source>
        <dbReference type="Proteomes" id="UP000429523"/>
    </source>
</evidence>
<dbReference type="FunFam" id="3.30.390.30:FF:000003">
    <property type="entry name" value="Glutathione reductase"/>
    <property type="match status" value="1"/>
</dbReference>
<dbReference type="PANTHER" id="PTHR42737:SF2">
    <property type="entry name" value="GLUTATHIONE REDUCTASE"/>
    <property type="match status" value="1"/>
</dbReference>
<evidence type="ECO:0000256" key="6">
    <source>
        <dbReference type="ARBA" id="ARBA00022827"/>
    </source>
</evidence>
<dbReference type="EMBL" id="QXGE01000540">
    <property type="protein sequence ID" value="KAE9309576.1"/>
    <property type="molecule type" value="Genomic_DNA"/>
</dbReference>
<evidence type="ECO:0000256" key="7">
    <source>
        <dbReference type="ARBA" id="ARBA00022833"/>
    </source>
</evidence>
<dbReference type="GO" id="GO:0004362">
    <property type="term" value="F:glutathione-disulfide reductase (NADPH) activity"/>
    <property type="evidence" value="ECO:0007669"/>
    <property type="project" value="UniProtKB-EC"/>
</dbReference>
<dbReference type="SMART" id="SM00551">
    <property type="entry name" value="ZnF_TAZ"/>
    <property type="match status" value="1"/>
</dbReference>